<dbReference type="InterPro" id="IPR045659">
    <property type="entry name" value="LptD_2"/>
</dbReference>
<keyword evidence="4" id="KW-1185">Reference proteome</keyword>
<evidence type="ECO:0000313" key="4">
    <source>
        <dbReference type="Proteomes" id="UP000295164"/>
    </source>
</evidence>
<reference evidence="3 4" key="1">
    <citation type="submission" date="2019-03" db="EMBL/GenBank/DDBJ databases">
        <authorList>
            <person name="Kim M.K.M."/>
        </authorList>
    </citation>
    <scope>NUCLEOTIDE SEQUENCE [LARGE SCALE GENOMIC DNA]</scope>
    <source>
        <strain evidence="3 4">17J68-15</strain>
    </source>
</reference>
<dbReference type="PANTHER" id="PTHR30189:SF1">
    <property type="entry name" value="LPS-ASSEMBLY PROTEIN LPTD"/>
    <property type="match status" value="1"/>
</dbReference>
<gene>
    <name evidence="3" type="ORF">E0486_14755</name>
</gene>
<dbReference type="EMBL" id="SKFH01000030">
    <property type="protein sequence ID" value="TCZ68084.1"/>
    <property type="molecule type" value="Genomic_DNA"/>
</dbReference>
<accession>A0A4R4DY82</accession>
<evidence type="ECO:0000313" key="3">
    <source>
        <dbReference type="EMBL" id="TCZ68084.1"/>
    </source>
</evidence>
<name>A0A4R4DY82_9BACT</name>
<feature type="region of interest" description="Disordered" evidence="1">
    <location>
        <begin position="658"/>
        <end position="680"/>
    </location>
</feature>
<organism evidence="3 4">
    <name type="scientific">Flaviaesturariibacter aridisoli</name>
    <dbReference type="NCBI Taxonomy" id="2545761"/>
    <lineage>
        <taxon>Bacteria</taxon>
        <taxon>Pseudomonadati</taxon>
        <taxon>Bacteroidota</taxon>
        <taxon>Chitinophagia</taxon>
        <taxon>Chitinophagales</taxon>
        <taxon>Chitinophagaceae</taxon>
        <taxon>Flaviaestuariibacter</taxon>
    </lineage>
</organism>
<dbReference type="GO" id="GO:1990351">
    <property type="term" value="C:transporter complex"/>
    <property type="evidence" value="ECO:0007669"/>
    <property type="project" value="TreeGrafter"/>
</dbReference>
<dbReference type="Proteomes" id="UP000295164">
    <property type="component" value="Unassembled WGS sequence"/>
</dbReference>
<dbReference type="AlphaFoldDB" id="A0A4R4DY82"/>
<feature type="compositionally biased region" description="Polar residues" evidence="1">
    <location>
        <begin position="668"/>
        <end position="680"/>
    </location>
</feature>
<dbReference type="RefSeq" id="WP_131853127.1">
    <property type="nucleotide sequence ID" value="NZ_SKFH01000030.1"/>
</dbReference>
<evidence type="ECO:0000259" key="2">
    <source>
        <dbReference type="Pfam" id="PF19838"/>
    </source>
</evidence>
<dbReference type="Pfam" id="PF19838">
    <property type="entry name" value="LptD_2"/>
    <property type="match status" value="1"/>
</dbReference>
<proteinExistence type="predicted"/>
<protein>
    <submittedName>
        <fullName evidence="3">LPS-assembly protein LptD</fullName>
    </submittedName>
</protein>
<dbReference type="PANTHER" id="PTHR30189">
    <property type="entry name" value="LPS-ASSEMBLY PROTEIN"/>
    <property type="match status" value="1"/>
</dbReference>
<dbReference type="GO" id="GO:0009279">
    <property type="term" value="C:cell outer membrane"/>
    <property type="evidence" value="ECO:0007669"/>
    <property type="project" value="TreeGrafter"/>
</dbReference>
<sequence length="820" mass="92942">MSKDSLDAPVNYEAEDSAVIMVPEKKIVLYGKTHTTYKNVTLDAPRVELDQKSNVLVATGEKDSLGETLTRARMQEGDNKFQSDTIRYNFKSQKGLLANTITQQSEMFIHAEVSKKVDSNTVYIRGGRFTTCDLDEPHFAFRANKLKIINNKVAVSGPMHPEFEGVPIPIYLPFGYYPLSKGRHSGLIAPQFVATETQGIGLEGLGYYQVLNDYWDVLARGSIYSYGGWNASSVVNYRKRYRFEGGFNLSFLTYKQNFRGDPDYSSSKTFNIQWRHATNAKARPGVTFSANVNAGSTQYNKLQQGNLRNNLNNQLNSSITYSKNWQDKPYQLTLSANHNQNAETRRIDLSLPDANFNVNTIYPLQRREVVGAARWYEKLGVSYNGSFRNRLSFLDTNFNIPRILDSASWGASHSVPLSVSLPALGPVMVTPGINFSQQWMRARTFYNWNPGKNKVDTVTEKGLYTASFASFGLGVNTSIFGTFQFRHSRLMAIRHTIRPTFAINYTPNLARSYYRNFQSDSLGTITNYNIFQAASFYNNGVQYYQNGEFGGMSFGVENVLEGKWRSKKDTGDNAIKKIHLIDGFGFSLSYNFLADIKKLGNIEVHLRSTLFDKVNLNVQGNLSPYGVDENGRETETYAWKSGFGIGRLENLSVSLSTQFRSEPRDPSKTNTVTSANNNNRISDPTLLADQARLADYMRRNPSEFVDFNIPYDLGLDFALGISRRFEKDFKVRSELNSGLNFHSSFSLTEKWNFSTYGYYDLNTMKLQALNLSINRDLHCWQMSIGLSPLGQQRYFSISISPKSGILQNLKVNRTRYFTDF</sequence>
<feature type="domain" description="LPS-assembly protein LptD central" evidence="2">
    <location>
        <begin position="155"/>
        <end position="625"/>
    </location>
</feature>
<dbReference type="OrthoDB" id="9802320at2"/>
<dbReference type="InterPro" id="IPR050218">
    <property type="entry name" value="LptD"/>
</dbReference>
<comment type="caution">
    <text evidence="3">The sequence shown here is derived from an EMBL/GenBank/DDBJ whole genome shotgun (WGS) entry which is preliminary data.</text>
</comment>
<evidence type="ECO:0000256" key="1">
    <source>
        <dbReference type="SAM" id="MobiDB-lite"/>
    </source>
</evidence>